<gene>
    <name evidence="7" type="ORF">GWI33_019726</name>
</gene>
<dbReference type="PANTHER" id="PTHR21680">
    <property type="entry name" value="COILED-COIL DOMAIN-CONTAINING PROTEIN 124"/>
    <property type="match status" value="1"/>
</dbReference>
<evidence type="ECO:0000313" key="7">
    <source>
        <dbReference type="EMBL" id="KAF7267020.1"/>
    </source>
</evidence>
<dbReference type="GO" id="GO:0003713">
    <property type="term" value="F:transcription coactivator activity"/>
    <property type="evidence" value="ECO:0007669"/>
    <property type="project" value="TreeGrafter"/>
</dbReference>
<accession>A0A834HQW0</accession>
<dbReference type="Proteomes" id="UP000625711">
    <property type="component" value="Unassembled WGS sequence"/>
</dbReference>
<name>A0A834HQW0_RHYFE</name>
<feature type="region of interest" description="Disordered" evidence="4">
    <location>
        <begin position="1"/>
        <end position="98"/>
    </location>
</feature>
<dbReference type="Pfam" id="PF06244">
    <property type="entry name" value="Ccdc124"/>
    <property type="match status" value="1"/>
</dbReference>
<dbReference type="EMBL" id="JAACXV010014476">
    <property type="protein sequence ID" value="KAF7267020.1"/>
    <property type="molecule type" value="Genomic_DNA"/>
</dbReference>
<feature type="compositionally biased region" description="Basic and acidic residues" evidence="4">
    <location>
        <begin position="22"/>
        <end position="79"/>
    </location>
</feature>
<dbReference type="InterPro" id="IPR054413">
    <property type="entry name" value="LSO1/2"/>
</dbReference>
<sequence>MPKKFAAENTKAVAARERKRAAKDEAVARREKEIEDSKWRDDDKQILKKQQKKEAEERKRQEQLQRKAEAKALLEKEMSSLKSTRAPPSAKITRAQIQVRQDETIKKKQNDKKIETHLDAPLVENINRLQIDGEEARTVEEAIDILGDTVNAADKHPEKRLKAAYLAYEERKLKEEWQKSTENPLNKV</sequence>
<evidence type="ECO:0000256" key="2">
    <source>
        <dbReference type="ARBA" id="ARBA00008296"/>
    </source>
</evidence>
<evidence type="ECO:0000256" key="1">
    <source>
        <dbReference type="ARBA" id="ARBA00004214"/>
    </source>
</evidence>
<dbReference type="OrthoDB" id="76412at2759"/>
<comment type="subcellular location">
    <subcellularLocation>
        <location evidence="1">Midbody</location>
    </subcellularLocation>
</comment>
<organism evidence="7 8">
    <name type="scientific">Rhynchophorus ferrugineus</name>
    <name type="common">Red palm weevil</name>
    <name type="synonym">Curculio ferrugineus</name>
    <dbReference type="NCBI Taxonomy" id="354439"/>
    <lineage>
        <taxon>Eukaryota</taxon>
        <taxon>Metazoa</taxon>
        <taxon>Ecdysozoa</taxon>
        <taxon>Arthropoda</taxon>
        <taxon>Hexapoda</taxon>
        <taxon>Insecta</taxon>
        <taxon>Pterygota</taxon>
        <taxon>Neoptera</taxon>
        <taxon>Endopterygota</taxon>
        <taxon>Coleoptera</taxon>
        <taxon>Polyphaga</taxon>
        <taxon>Cucujiformia</taxon>
        <taxon>Curculionidae</taxon>
        <taxon>Dryophthorinae</taxon>
        <taxon>Rhynchophorus</taxon>
    </lineage>
</organism>
<keyword evidence="8" id="KW-1185">Reference proteome</keyword>
<dbReference type="InterPro" id="IPR054414">
    <property type="entry name" value="Ccdc124/Oxs1_C"/>
</dbReference>
<evidence type="ECO:0000259" key="6">
    <source>
        <dbReference type="Pfam" id="PF22048"/>
    </source>
</evidence>
<reference evidence="7" key="1">
    <citation type="submission" date="2020-08" db="EMBL/GenBank/DDBJ databases">
        <title>Genome sequencing and assembly of the red palm weevil Rhynchophorus ferrugineus.</title>
        <authorList>
            <person name="Dias G.B."/>
            <person name="Bergman C.M."/>
            <person name="Manee M."/>
        </authorList>
    </citation>
    <scope>NUCLEOTIDE SEQUENCE</scope>
    <source>
        <strain evidence="7">AA-2017</strain>
        <tissue evidence="7">Whole larva</tissue>
    </source>
</reference>
<protein>
    <recommendedName>
        <fullName evidence="9">Coiled-coil domain-containing protein</fullName>
    </recommendedName>
</protein>
<evidence type="ECO:0000313" key="8">
    <source>
        <dbReference type="Proteomes" id="UP000625711"/>
    </source>
</evidence>
<dbReference type="GO" id="GO:0005634">
    <property type="term" value="C:nucleus"/>
    <property type="evidence" value="ECO:0007669"/>
    <property type="project" value="TreeGrafter"/>
</dbReference>
<keyword evidence="3" id="KW-0175">Coiled coil</keyword>
<evidence type="ECO:0000256" key="3">
    <source>
        <dbReference type="ARBA" id="ARBA00023054"/>
    </source>
</evidence>
<evidence type="ECO:0008006" key="9">
    <source>
        <dbReference type="Google" id="ProtNLM"/>
    </source>
</evidence>
<evidence type="ECO:0000256" key="4">
    <source>
        <dbReference type="SAM" id="MobiDB-lite"/>
    </source>
</evidence>
<proteinExistence type="inferred from homology"/>
<dbReference type="GO" id="GO:0030496">
    <property type="term" value="C:midbody"/>
    <property type="evidence" value="ECO:0007669"/>
    <property type="project" value="UniProtKB-SubCell"/>
</dbReference>
<dbReference type="GO" id="GO:0006366">
    <property type="term" value="P:transcription by RNA polymerase II"/>
    <property type="evidence" value="ECO:0007669"/>
    <property type="project" value="TreeGrafter"/>
</dbReference>
<dbReference type="PANTHER" id="PTHR21680:SF0">
    <property type="entry name" value="COILED-COIL DOMAIN-CONTAINING PROTEIN 124"/>
    <property type="match status" value="1"/>
</dbReference>
<dbReference type="InterPro" id="IPR010422">
    <property type="entry name" value="Ccdc124/Oxs1"/>
</dbReference>
<dbReference type="AlphaFoldDB" id="A0A834HQW0"/>
<feature type="domain" description="Coiled-coil" evidence="5">
    <location>
        <begin position="125"/>
        <end position="174"/>
    </location>
</feature>
<feature type="domain" description="LSO1/LSO2" evidence="6">
    <location>
        <begin position="10"/>
        <end position="77"/>
    </location>
</feature>
<comment type="caution">
    <text evidence="7">The sequence shown here is derived from an EMBL/GenBank/DDBJ whole genome shotgun (WGS) entry which is preliminary data.</text>
</comment>
<comment type="similarity">
    <text evidence="2">Belongs to the CCDC124 family.</text>
</comment>
<evidence type="ECO:0000259" key="5">
    <source>
        <dbReference type="Pfam" id="PF06244"/>
    </source>
</evidence>
<dbReference type="Pfam" id="PF22048">
    <property type="entry name" value="LSO1_2-like"/>
    <property type="match status" value="1"/>
</dbReference>